<keyword evidence="1" id="KW-0812">Transmembrane</keyword>
<proteinExistence type="predicted"/>
<dbReference type="AlphaFoldDB" id="A0A4U0Z9Q4"/>
<name>A0A4U0Z9Q4_9ALTE</name>
<feature type="transmembrane region" description="Helical" evidence="1">
    <location>
        <begin position="38"/>
        <end position="59"/>
    </location>
</feature>
<organism evidence="2 3">
    <name type="scientific">Alteromonas portus</name>
    <dbReference type="NCBI Taxonomy" id="2565549"/>
    <lineage>
        <taxon>Bacteria</taxon>
        <taxon>Pseudomonadati</taxon>
        <taxon>Pseudomonadota</taxon>
        <taxon>Gammaproteobacteria</taxon>
        <taxon>Alteromonadales</taxon>
        <taxon>Alteromonadaceae</taxon>
        <taxon>Alteromonas/Salinimonas group</taxon>
        <taxon>Alteromonas</taxon>
    </lineage>
</organism>
<gene>
    <name evidence="2" type="ORF">E5672_19580</name>
</gene>
<feature type="transmembrane region" description="Helical" evidence="1">
    <location>
        <begin position="71"/>
        <end position="92"/>
    </location>
</feature>
<protein>
    <submittedName>
        <fullName evidence="2">Uncharacterized protein</fullName>
    </submittedName>
</protein>
<keyword evidence="1" id="KW-0472">Membrane</keyword>
<dbReference type="Proteomes" id="UP000305471">
    <property type="component" value="Unassembled WGS sequence"/>
</dbReference>
<dbReference type="EMBL" id="SWCO01000014">
    <property type="protein sequence ID" value="TKB00688.1"/>
    <property type="molecule type" value="Genomic_DNA"/>
</dbReference>
<evidence type="ECO:0000313" key="2">
    <source>
        <dbReference type="EMBL" id="TKB00688.1"/>
    </source>
</evidence>
<comment type="caution">
    <text evidence="2">The sequence shown here is derived from an EMBL/GenBank/DDBJ whole genome shotgun (WGS) entry which is preliminary data.</text>
</comment>
<accession>A0A4U0Z9Q4</accession>
<evidence type="ECO:0000256" key="1">
    <source>
        <dbReference type="SAM" id="Phobius"/>
    </source>
</evidence>
<feature type="transmembrane region" description="Helical" evidence="1">
    <location>
        <begin position="7"/>
        <end position="26"/>
    </location>
</feature>
<reference evidence="2 3" key="1">
    <citation type="submission" date="2019-04" db="EMBL/GenBank/DDBJ databases">
        <title>Alteromonas portus sp. nov., an alginate lyase-excreting marine bacterium.</title>
        <authorList>
            <person name="Huang H."/>
            <person name="Mo K."/>
            <person name="Bao S."/>
        </authorList>
    </citation>
    <scope>NUCLEOTIDE SEQUENCE [LARGE SCALE GENOMIC DNA]</scope>
    <source>
        <strain evidence="2 3">HB161718</strain>
    </source>
</reference>
<keyword evidence="3" id="KW-1185">Reference proteome</keyword>
<keyword evidence="1" id="KW-1133">Transmembrane helix</keyword>
<sequence>MSKKEFIGLVVLVCLLNFLLQIWYVGNAGDFIANYVGYPISVFIIPIFISQLLPCIVLSASSKSLALKQKLQLFGIPCFVSVCLVCGFYLIMQYGG</sequence>
<evidence type="ECO:0000313" key="3">
    <source>
        <dbReference type="Proteomes" id="UP000305471"/>
    </source>
</evidence>